<reference evidence="2" key="1">
    <citation type="submission" date="2022-07" db="EMBL/GenBank/DDBJ databases">
        <title>Phylogenomic reconstructions and comparative analyses of Kickxellomycotina fungi.</title>
        <authorList>
            <person name="Reynolds N.K."/>
            <person name="Stajich J.E."/>
            <person name="Barry K."/>
            <person name="Grigoriev I.V."/>
            <person name="Crous P."/>
            <person name="Smith M.E."/>
        </authorList>
    </citation>
    <scope>NUCLEOTIDE SEQUENCE</scope>
    <source>
        <strain evidence="2">NRRL 3115</strain>
    </source>
</reference>
<dbReference type="GO" id="GO:0016747">
    <property type="term" value="F:acyltransferase activity, transferring groups other than amino-acyl groups"/>
    <property type="evidence" value="ECO:0007669"/>
    <property type="project" value="TreeGrafter"/>
</dbReference>
<accession>A0A9W8FZW6</accession>
<dbReference type="OrthoDB" id="671439at2759"/>
<dbReference type="InterPro" id="IPR050317">
    <property type="entry name" value="Plant_Fungal_Acyltransferase"/>
</dbReference>
<gene>
    <name evidence="2" type="ORF">GGI25_004751</name>
</gene>
<dbReference type="AlphaFoldDB" id="A0A9W8FZW6"/>
<evidence type="ECO:0000313" key="3">
    <source>
        <dbReference type="Proteomes" id="UP001151518"/>
    </source>
</evidence>
<dbReference type="InterPro" id="IPR023213">
    <property type="entry name" value="CAT-like_dom_sf"/>
</dbReference>
<dbReference type="PANTHER" id="PTHR31642">
    <property type="entry name" value="TRICHOTHECENE 3-O-ACETYLTRANSFERASE"/>
    <property type="match status" value="1"/>
</dbReference>
<proteinExistence type="predicted"/>
<keyword evidence="1" id="KW-0808">Transferase</keyword>
<dbReference type="Gene3D" id="3.30.559.10">
    <property type="entry name" value="Chloramphenicol acetyltransferase-like domain"/>
    <property type="match status" value="2"/>
</dbReference>
<dbReference type="Proteomes" id="UP001151518">
    <property type="component" value="Unassembled WGS sequence"/>
</dbReference>
<evidence type="ECO:0000256" key="1">
    <source>
        <dbReference type="ARBA" id="ARBA00022679"/>
    </source>
</evidence>
<dbReference type="Pfam" id="PF02458">
    <property type="entry name" value="Transferase"/>
    <property type="match status" value="1"/>
</dbReference>
<dbReference type="EMBL" id="JANBTW010000069">
    <property type="protein sequence ID" value="KAJ2673416.1"/>
    <property type="molecule type" value="Genomic_DNA"/>
</dbReference>
<sequence>MSGTIVDNKESKGGSGKSTIVFCPADNAIFPRAMIHFYFHNPDETPDFMNFAVLKESFYKTLCTSMPLALATDMRQTSTKHGGLTATLSSIPDYPLVTKHVDNEHTVEKMIAKKFSLCSQPPAIVNVPSFANPLAGDPLVTLDIVYMCDGVGFALALSHAIADMPALITVVQEWSQMAKSMFNSNQQVYQSEKLDFDREWFWKSACAFPPGTFVDFDRHMDEVAAIAPGNDSVESEACHPHTSVYRLSISPKSVETLRSTRPDGCKDISVAALITAILWQSHSLANPKSQYTYLGSSITIRSTPEFARFCGNTATMDYLYYESAQLNAMPIADISKAIQARNQSFSVGDFVRCVENYSECAYMERYSNVTDSKHAAKIIVINISRLPSYNVDFGYGAPVKFVYPAKSTPPGFCIILPHNKLGGMDIYANLTSSVIENIASAEFLNGHVEIMKYQ</sequence>
<protein>
    <submittedName>
        <fullName evidence="2">Uncharacterized protein</fullName>
    </submittedName>
</protein>
<comment type="caution">
    <text evidence="2">The sequence shown here is derived from an EMBL/GenBank/DDBJ whole genome shotgun (WGS) entry which is preliminary data.</text>
</comment>
<name>A0A9W8FZW6_9FUNG</name>
<organism evidence="2 3">
    <name type="scientific">Coemansia spiralis</name>
    <dbReference type="NCBI Taxonomy" id="417178"/>
    <lineage>
        <taxon>Eukaryota</taxon>
        <taxon>Fungi</taxon>
        <taxon>Fungi incertae sedis</taxon>
        <taxon>Zoopagomycota</taxon>
        <taxon>Kickxellomycotina</taxon>
        <taxon>Kickxellomycetes</taxon>
        <taxon>Kickxellales</taxon>
        <taxon>Kickxellaceae</taxon>
        <taxon>Coemansia</taxon>
    </lineage>
</organism>
<dbReference type="PANTHER" id="PTHR31642:SF310">
    <property type="entry name" value="FATTY ALCOHOL:CAFFEOYL-COA ACYLTRANSFERASE"/>
    <property type="match status" value="1"/>
</dbReference>
<evidence type="ECO:0000313" key="2">
    <source>
        <dbReference type="EMBL" id="KAJ2673416.1"/>
    </source>
</evidence>